<dbReference type="Gene3D" id="2.60.40.1120">
    <property type="entry name" value="Carboxypeptidase-like, regulatory domain"/>
    <property type="match status" value="1"/>
</dbReference>
<dbReference type="Pfam" id="PF25183">
    <property type="entry name" value="OMP_b-brl_4"/>
    <property type="match status" value="2"/>
</dbReference>
<dbReference type="OrthoDB" id="9768147at2"/>
<name>A0A074KP39_9BACT</name>
<dbReference type="InterPro" id="IPR057601">
    <property type="entry name" value="Oar-like_b-barrel"/>
</dbReference>
<dbReference type="InterPro" id="IPR008969">
    <property type="entry name" value="CarboxyPept-like_regulatory"/>
</dbReference>
<keyword evidence="3" id="KW-1185">Reference proteome</keyword>
<keyword evidence="2" id="KW-0675">Receptor</keyword>
<dbReference type="AlphaFoldDB" id="A0A074KP39"/>
<dbReference type="EMBL" id="JMIH01000041">
    <property type="protein sequence ID" value="KEO71696.1"/>
    <property type="molecule type" value="Genomic_DNA"/>
</dbReference>
<gene>
    <name evidence="2" type="ORF">EL17_23355</name>
</gene>
<evidence type="ECO:0000259" key="1">
    <source>
        <dbReference type="Pfam" id="PF25183"/>
    </source>
</evidence>
<reference evidence="2 3" key="1">
    <citation type="submission" date="2014-04" db="EMBL/GenBank/DDBJ databases">
        <title>Characterization and application of a salt tolerant electro-active bacterium.</title>
        <authorList>
            <person name="Yang L."/>
            <person name="Wei S."/>
            <person name="Tay Q.X.M."/>
        </authorList>
    </citation>
    <scope>NUCLEOTIDE SEQUENCE [LARGE SCALE GENOMIC DNA]</scope>
    <source>
        <strain evidence="2 3">LY1</strain>
    </source>
</reference>
<feature type="domain" description="TonB-dependent transporter Oar-like beta-barrel" evidence="1">
    <location>
        <begin position="348"/>
        <end position="990"/>
    </location>
</feature>
<sequence>MKNIRLFLLLLFCIVWGNSYGQLIHASIYGTVRDEQGNTLPGATILVRNENTGFTAGTTSAANGSYEIRQMPLGDDYTVSCNFIGFGGQQKMGLSLNQGDNVQLNFVLEESMTELSAVSINSNPMTGRIDRMGASTAVTAKDMNVLPVNGRNFTSLMDLSPVSNGGNLLGQLASSTNYTIDGMTNRSPLSSGTTTRGPFSISMEAIREFEIITNDYDVVNGRSGGGNVSVVTKSGTNEFQGSAFIFNRADWLSSPYDTRGNEREQEFSIQQYGFTLGGPILKDKLHFFLAYDGQMDARPLFIADIRTPEDEARYNISQSSLDNYLRTARELYGVDASAQTGSFPVRRVTHTMFGKVDWQLNAHNLLSIRNNYTRDLNSLGVSDNSSINLYEVYGDHLSTANSFLASWRAIINNKFTNELKVQHLYTLDDGRPNQQLPAENIPRAIVERVASEIGGNTVNTTVQLGGQRYLPERFESNVFQVVNNLYYTTGRLSYTFGVDLMLNNLSSLATSEMNGRFFFLGQQNFENLTPYRYAREVAVVDPTVDQRILASGIYGQAQYRAPRGMDFTLGLRADYTDYMDKPNFNQTVFNDLGLRTDNSARGLQIQPRFQFTWDVNERQRDIIRIGGGMFGSNMNNYAMVNNLQFDGTKIYAVDIQGENVPTPDFPGYRNNPSTAPGAELFDLPGVERLTTINMNNENLKIPIIYKANISYNKLVSDKIRVGVNFIASLGRNNYMYIDRNLVDNPYFRLENEADRGVFVPAASITTSGVTDWTQGRKSENIGRVLELVSEGKNNTYSFILDGTYRYFRDGQITGSYTWNDTRDNTSYNGNVANSATLTQMVVDDPRDLSRMQYSNVHFRHKIVLYGNLPSVWGINVGVRYSGLGGTRYSLRVNGNVNGDFVNSNDLAFVFDPNNSGYGETFDQAMTAVLNNPDNLAKEYIRNSIGRVAERNGGINGFFGSWDIRITKKIPFYGQKSGIELGADLFNVANLIDRNRGLTRNLGNQNLLNISGFDQATQQYNYLVNSNVGVVVPGGNPFQFQLSGRVYF</sequence>
<dbReference type="STRING" id="1048983.EL17_23355"/>
<accession>A0A074KP39</accession>
<comment type="caution">
    <text evidence="2">The sequence shown here is derived from an EMBL/GenBank/DDBJ whole genome shotgun (WGS) entry which is preliminary data.</text>
</comment>
<organism evidence="2 3">
    <name type="scientific">Anditalea andensis</name>
    <dbReference type="NCBI Taxonomy" id="1048983"/>
    <lineage>
        <taxon>Bacteria</taxon>
        <taxon>Pseudomonadati</taxon>
        <taxon>Bacteroidota</taxon>
        <taxon>Cytophagia</taxon>
        <taxon>Cytophagales</taxon>
        <taxon>Cytophagaceae</taxon>
        <taxon>Anditalea</taxon>
    </lineage>
</organism>
<dbReference type="RefSeq" id="WP_035079752.1">
    <property type="nucleotide sequence ID" value="NZ_JMIH01000041.1"/>
</dbReference>
<dbReference type="SUPFAM" id="SSF56935">
    <property type="entry name" value="Porins"/>
    <property type="match status" value="1"/>
</dbReference>
<protein>
    <submittedName>
        <fullName evidence="2">TonB-dependent receptor</fullName>
    </submittedName>
</protein>
<dbReference type="Pfam" id="PF13620">
    <property type="entry name" value="CarboxypepD_reg"/>
    <property type="match status" value="1"/>
</dbReference>
<proteinExistence type="predicted"/>
<evidence type="ECO:0000313" key="3">
    <source>
        <dbReference type="Proteomes" id="UP000027821"/>
    </source>
</evidence>
<evidence type="ECO:0000313" key="2">
    <source>
        <dbReference type="EMBL" id="KEO71696.1"/>
    </source>
</evidence>
<dbReference type="Proteomes" id="UP000027821">
    <property type="component" value="Unassembled WGS sequence"/>
</dbReference>
<dbReference type="SUPFAM" id="SSF49464">
    <property type="entry name" value="Carboxypeptidase regulatory domain-like"/>
    <property type="match status" value="1"/>
</dbReference>
<feature type="domain" description="TonB-dependent transporter Oar-like beta-barrel" evidence="1">
    <location>
        <begin position="231"/>
        <end position="299"/>
    </location>
</feature>
<dbReference type="eggNOG" id="COG1629">
    <property type="taxonomic scope" value="Bacteria"/>
</dbReference>